<name>A0A1H8Z005_9BACT</name>
<dbReference type="OrthoDB" id="1491243at2"/>
<protein>
    <submittedName>
        <fullName evidence="1">Uncharacterized protein</fullName>
    </submittedName>
</protein>
<dbReference type="AlphaFoldDB" id="A0A1H8Z005"/>
<dbReference type="RefSeq" id="WP_139211705.1">
    <property type="nucleotide sequence ID" value="NZ_FOFB01000001.1"/>
</dbReference>
<dbReference type="Proteomes" id="UP000199021">
    <property type="component" value="Unassembled WGS sequence"/>
</dbReference>
<dbReference type="STRING" id="478744.SAMN05444359_101111"/>
<dbReference type="EMBL" id="FOFB01000001">
    <property type="protein sequence ID" value="SEP57764.1"/>
    <property type="molecule type" value="Genomic_DNA"/>
</dbReference>
<dbReference type="InParanoid" id="A0A1H8Z005"/>
<proteinExistence type="predicted"/>
<reference evidence="2" key="1">
    <citation type="submission" date="2016-10" db="EMBL/GenBank/DDBJ databases">
        <authorList>
            <person name="Varghese N."/>
            <person name="Submissions S."/>
        </authorList>
    </citation>
    <scope>NUCLEOTIDE SEQUENCE [LARGE SCALE GENOMIC DNA]</scope>
    <source>
        <strain evidence="2">DSM 24740</strain>
    </source>
</reference>
<keyword evidence="2" id="KW-1185">Reference proteome</keyword>
<evidence type="ECO:0000313" key="1">
    <source>
        <dbReference type="EMBL" id="SEP57764.1"/>
    </source>
</evidence>
<evidence type="ECO:0000313" key="2">
    <source>
        <dbReference type="Proteomes" id="UP000199021"/>
    </source>
</evidence>
<sequence length="298" mass="33748">MRHIVLFALLAFSVGLSAQSFKSRIHYKVNMGDSSQLHQLILLDYTKLLGTAVEVEKDSIYFLVRGTNEPTAIPLRELRFLGVFNSVESRPYRDTRGVPGFSDLTYERTALPHHSKGQIRVINLLYSVAEWNLNKNLRLGVGLAGPLGIMTTQKYRFSITPDLHLGVSSQILFLPLIERFPNNGPVVLGDVSAMLTVGNDRRFANFGTGILFNNDDPGSPIWGHRFGIGGRISPRWHVYSEMLMTLNDEFSELSLFPSINASLGAKKHRWHFGIFTVFFDEDNFFPPPLPYVGYSYYW</sequence>
<accession>A0A1H8Z005</accession>
<organism evidence="1 2">
    <name type="scientific">Neolewinella agarilytica</name>
    <dbReference type="NCBI Taxonomy" id="478744"/>
    <lineage>
        <taxon>Bacteria</taxon>
        <taxon>Pseudomonadati</taxon>
        <taxon>Bacteroidota</taxon>
        <taxon>Saprospiria</taxon>
        <taxon>Saprospirales</taxon>
        <taxon>Lewinellaceae</taxon>
        <taxon>Neolewinella</taxon>
    </lineage>
</organism>
<gene>
    <name evidence="1" type="ORF">SAMN05444359_101111</name>
</gene>